<evidence type="ECO:0000256" key="1">
    <source>
        <dbReference type="SAM" id="MobiDB-lite"/>
    </source>
</evidence>
<name>A0AAD9M909_9PEZI</name>
<evidence type="ECO:0000313" key="2">
    <source>
        <dbReference type="EMBL" id="KAK2068609.1"/>
    </source>
</evidence>
<feature type="compositionally biased region" description="Basic and acidic residues" evidence="1">
    <location>
        <begin position="140"/>
        <end position="156"/>
    </location>
</feature>
<feature type="region of interest" description="Disordered" evidence="1">
    <location>
        <begin position="71"/>
        <end position="156"/>
    </location>
</feature>
<gene>
    <name evidence="2" type="ORF">P8C59_003241</name>
</gene>
<feature type="compositionally biased region" description="Acidic residues" evidence="1">
    <location>
        <begin position="105"/>
        <end position="115"/>
    </location>
</feature>
<proteinExistence type="predicted"/>
<dbReference type="Proteomes" id="UP001217918">
    <property type="component" value="Unassembled WGS sequence"/>
</dbReference>
<protein>
    <submittedName>
        <fullName evidence="2">Uncharacterized protein</fullName>
    </submittedName>
</protein>
<dbReference type="EMBL" id="JAQQPM010000002">
    <property type="protein sequence ID" value="KAK2068609.1"/>
    <property type="molecule type" value="Genomic_DNA"/>
</dbReference>
<keyword evidence="3" id="KW-1185">Reference proteome</keyword>
<reference evidence="2" key="1">
    <citation type="journal article" date="2023" name="Mol. Plant Microbe Interact.">
        <title>Elucidating the Obligate Nature and Biological Capacity of an Invasive Fungal Corn Pathogen.</title>
        <authorList>
            <person name="MacCready J.S."/>
            <person name="Roggenkamp E.M."/>
            <person name="Gdanetz K."/>
            <person name="Chilvers M.I."/>
        </authorList>
    </citation>
    <scope>NUCLEOTIDE SEQUENCE</scope>
    <source>
        <strain evidence="2">PM02</strain>
    </source>
</reference>
<evidence type="ECO:0000313" key="3">
    <source>
        <dbReference type="Proteomes" id="UP001217918"/>
    </source>
</evidence>
<sequence>MANIDSFSNLDDLVYTILAPIPTKPAKITPAIRCTAARKAKRRKAAKACATAGRAAAAKRQGLRYSKCTADGNASRYTTNSGLIANKDDNNAYNRAYVPPTNVEKEEEEEEEEGGNGDNNGVNGSTSDSTDEGEGSGAYKHSEGSSRYKDTLLHKQ</sequence>
<accession>A0AAD9M909</accession>
<dbReference type="AlphaFoldDB" id="A0AAD9M909"/>
<comment type="caution">
    <text evidence="2">The sequence shown here is derived from an EMBL/GenBank/DDBJ whole genome shotgun (WGS) entry which is preliminary data.</text>
</comment>
<organism evidence="2 3">
    <name type="scientific">Phyllachora maydis</name>
    <dbReference type="NCBI Taxonomy" id="1825666"/>
    <lineage>
        <taxon>Eukaryota</taxon>
        <taxon>Fungi</taxon>
        <taxon>Dikarya</taxon>
        <taxon>Ascomycota</taxon>
        <taxon>Pezizomycotina</taxon>
        <taxon>Sordariomycetes</taxon>
        <taxon>Sordariomycetidae</taxon>
        <taxon>Phyllachorales</taxon>
        <taxon>Phyllachoraceae</taxon>
        <taxon>Phyllachora</taxon>
    </lineage>
</organism>